<dbReference type="SMART" id="SM00450">
    <property type="entry name" value="RHOD"/>
    <property type="match status" value="2"/>
</dbReference>
<dbReference type="AlphaFoldDB" id="A0A370DBK5"/>
<dbReference type="SUPFAM" id="SSF52821">
    <property type="entry name" value="Rhodanese/Cell cycle control phosphatase"/>
    <property type="match status" value="2"/>
</dbReference>
<accession>A0A370DBK5</accession>
<evidence type="ECO:0000256" key="2">
    <source>
        <dbReference type="SAM" id="SignalP"/>
    </source>
</evidence>
<organism evidence="4 5">
    <name type="scientific">endosymbiont of Escarpia spicata</name>
    <dbReference type="NCBI Taxonomy" id="2200908"/>
    <lineage>
        <taxon>Bacteria</taxon>
        <taxon>Pseudomonadati</taxon>
        <taxon>Pseudomonadota</taxon>
        <taxon>Gammaproteobacteria</taxon>
        <taxon>sulfur-oxidizing symbionts</taxon>
    </lineage>
</organism>
<reference evidence="4 5" key="1">
    <citation type="journal article" date="2018" name="ISME J.">
        <title>Endosymbiont genomes yield clues of tubeworm success.</title>
        <authorList>
            <person name="Li Y."/>
            <person name="Liles M.R."/>
            <person name="Halanych K.M."/>
        </authorList>
    </citation>
    <scope>NUCLEOTIDE SEQUENCE [LARGE SCALE GENOMIC DNA]</scope>
    <source>
        <strain evidence="4">A1462</strain>
    </source>
</reference>
<dbReference type="PROSITE" id="PS50206">
    <property type="entry name" value="RHODANESE_3"/>
    <property type="match status" value="2"/>
</dbReference>
<gene>
    <name evidence="4" type="ORF">DIZ78_17600</name>
</gene>
<dbReference type="Pfam" id="PF00581">
    <property type="entry name" value="Rhodanese"/>
    <property type="match status" value="2"/>
</dbReference>
<keyword evidence="5" id="KW-1185">Reference proteome</keyword>
<protein>
    <submittedName>
        <fullName evidence="4">Sulfurtransferase</fullName>
    </submittedName>
</protein>
<dbReference type="InterPro" id="IPR036873">
    <property type="entry name" value="Rhodanese-like_dom_sf"/>
</dbReference>
<dbReference type="InterPro" id="IPR051126">
    <property type="entry name" value="Thiosulfate_sulfurtransferase"/>
</dbReference>
<dbReference type="GO" id="GO:0016740">
    <property type="term" value="F:transferase activity"/>
    <property type="evidence" value="ECO:0007669"/>
    <property type="project" value="UniProtKB-KW"/>
</dbReference>
<feature type="domain" description="Rhodanese" evidence="3">
    <location>
        <begin position="177"/>
        <end position="292"/>
    </location>
</feature>
<feature type="domain" description="Rhodanese" evidence="3">
    <location>
        <begin position="34"/>
        <end position="142"/>
    </location>
</feature>
<feature type="signal peptide" evidence="2">
    <location>
        <begin position="1"/>
        <end position="19"/>
    </location>
</feature>
<dbReference type="PANTHER" id="PTHR43855:SF1">
    <property type="entry name" value="THIOSULFATE SULFURTRANSFERASE"/>
    <property type="match status" value="1"/>
</dbReference>
<evidence type="ECO:0000256" key="1">
    <source>
        <dbReference type="ARBA" id="ARBA00022737"/>
    </source>
</evidence>
<dbReference type="Gene3D" id="3.40.250.10">
    <property type="entry name" value="Rhodanese-like domain"/>
    <property type="match status" value="2"/>
</dbReference>
<keyword evidence="1" id="KW-0677">Repeat</keyword>
<sequence>MKPFALSLLLIFTTTFALAAQPLVTPEWVHNNREKSGVVILDLQDAKAYQRYHVPGAVNSSYGEWRRESVKKITQIMTPPAQLEKLIGRLGIDNDTHVVLVITGNGAGDMASASRVYWTFKALGHDQVSILDGGLINYAQKRVYPLQNGRNQAEPKVFKVNLRADYIPDAKGVKTALEKGALAVDNRSRAEYMGIYSGSGKERPGSLPKAVNISYDWLTANGGATFHNIDNLKKIYAAIQVPLSGAQINYCHTGHRAALGWFVSHELLGNKQARLYDGSTAEWALDHALPMEQKVQLKH</sequence>
<name>A0A370DBK5_9GAMM</name>
<evidence type="ECO:0000259" key="3">
    <source>
        <dbReference type="PROSITE" id="PS50206"/>
    </source>
</evidence>
<keyword evidence="2" id="KW-0732">Signal</keyword>
<evidence type="ECO:0000313" key="4">
    <source>
        <dbReference type="EMBL" id="RDH82263.1"/>
    </source>
</evidence>
<dbReference type="Proteomes" id="UP000254771">
    <property type="component" value="Unassembled WGS sequence"/>
</dbReference>
<dbReference type="PANTHER" id="PTHR43855">
    <property type="entry name" value="THIOSULFATE SULFURTRANSFERASE"/>
    <property type="match status" value="1"/>
</dbReference>
<dbReference type="InterPro" id="IPR001763">
    <property type="entry name" value="Rhodanese-like_dom"/>
</dbReference>
<evidence type="ECO:0000313" key="5">
    <source>
        <dbReference type="Proteomes" id="UP000254771"/>
    </source>
</evidence>
<comment type="caution">
    <text evidence="4">The sequence shown here is derived from an EMBL/GenBank/DDBJ whole genome shotgun (WGS) entry which is preliminary data.</text>
</comment>
<dbReference type="CDD" id="cd01448">
    <property type="entry name" value="TST_Repeat_1"/>
    <property type="match status" value="1"/>
</dbReference>
<dbReference type="EMBL" id="QFXE01000021">
    <property type="protein sequence ID" value="RDH82263.1"/>
    <property type="molecule type" value="Genomic_DNA"/>
</dbReference>
<proteinExistence type="predicted"/>
<feature type="chain" id="PRO_5017060020" evidence="2">
    <location>
        <begin position="20"/>
        <end position="299"/>
    </location>
</feature>